<dbReference type="Gene3D" id="1.10.10.60">
    <property type="entry name" value="Homeodomain-like"/>
    <property type="match status" value="2"/>
</dbReference>
<evidence type="ECO:0008006" key="3">
    <source>
        <dbReference type="Google" id="ProtNLM"/>
    </source>
</evidence>
<comment type="caution">
    <text evidence="1">The sequence shown here is derived from an EMBL/GenBank/DDBJ whole genome shotgun (WGS) entry which is preliminary data.</text>
</comment>
<evidence type="ECO:0000313" key="1">
    <source>
        <dbReference type="EMBL" id="MFC1421041.1"/>
    </source>
</evidence>
<dbReference type="EMBL" id="JBHFAB010000033">
    <property type="protein sequence ID" value="MFC1421041.1"/>
    <property type="molecule type" value="Genomic_DNA"/>
</dbReference>
<evidence type="ECO:0000313" key="2">
    <source>
        <dbReference type="Proteomes" id="UP001592531"/>
    </source>
</evidence>
<name>A0ABV6W5C1_9ACTN</name>
<dbReference type="RefSeq" id="WP_380543476.1">
    <property type="nucleotide sequence ID" value="NZ_JBHFAB010000033.1"/>
</dbReference>
<gene>
    <name evidence="1" type="ORF">ACEZDE_31015</name>
</gene>
<sequence>MQELVAAYEAGATVYQLADRFEINRRTVGEILKRQKVKTRWQLLTEADVDEAERLYAQGLSLARIGKQLDVSGGAVRLRLLRRGVQLRDRHDRS</sequence>
<dbReference type="Proteomes" id="UP001592531">
    <property type="component" value="Unassembled WGS sequence"/>
</dbReference>
<keyword evidence="2" id="KW-1185">Reference proteome</keyword>
<accession>A0ABV6W5C1</accession>
<organism evidence="1 2">
    <name type="scientific">Streptacidiphilus cavernicola</name>
    <dbReference type="NCBI Taxonomy" id="3342716"/>
    <lineage>
        <taxon>Bacteria</taxon>
        <taxon>Bacillati</taxon>
        <taxon>Actinomycetota</taxon>
        <taxon>Actinomycetes</taxon>
        <taxon>Kitasatosporales</taxon>
        <taxon>Streptomycetaceae</taxon>
        <taxon>Streptacidiphilus</taxon>
    </lineage>
</organism>
<reference evidence="1 2" key="1">
    <citation type="submission" date="2024-09" db="EMBL/GenBank/DDBJ databases">
        <authorList>
            <person name="Lee S.D."/>
        </authorList>
    </citation>
    <scope>NUCLEOTIDE SEQUENCE [LARGE SCALE GENOMIC DNA]</scope>
    <source>
        <strain evidence="1 2">N8-3</strain>
    </source>
</reference>
<proteinExistence type="predicted"/>
<protein>
    <recommendedName>
        <fullName evidence="3">Helix-turn-helix domain-containing protein</fullName>
    </recommendedName>
</protein>